<dbReference type="Gene3D" id="3.30.1540.10">
    <property type="entry name" value="formyl-coa transferase, domain 3"/>
    <property type="match status" value="1"/>
</dbReference>
<keyword evidence="1" id="KW-0808">Transferase</keyword>
<dbReference type="PANTHER" id="PTHR48207">
    <property type="entry name" value="SUCCINATE--HYDROXYMETHYLGLUTARATE COA-TRANSFERASE"/>
    <property type="match status" value="1"/>
</dbReference>
<dbReference type="Pfam" id="PF02515">
    <property type="entry name" value="CoA_transf_3"/>
    <property type="match status" value="1"/>
</dbReference>
<dbReference type="InterPro" id="IPR044855">
    <property type="entry name" value="CoA-Trfase_III_dom3_sf"/>
</dbReference>
<dbReference type="Gene3D" id="3.40.50.10540">
    <property type="entry name" value="Crotonobetainyl-coa:carnitine coa-transferase, domain 1"/>
    <property type="match status" value="1"/>
</dbReference>
<protein>
    <submittedName>
        <fullName evidence="2">Carnitine dehydratase</fullName>
    </submittedName>
</protein>
<dbReference type="InterPro" id="IPR023606">
    <property type="entry name" value="CoA-Trfase_III_dom_1_sf"/>
</dbReference>
<evidence type="ECO:0000256" key="1">
    <source>
        <dbReference type="ARBA" id="ARBA00022679"/>
    </source>
</evidence>
<dbReference type="GO" id="GO:0008410">
    <property type="term" value="F:CoA-transferase activity"/>
    <property type="evidence" value="ECO:0007669"/>
    <property type="project" value="TreeGrafter"/>
</dbReference>
<evidence type="ECO:0000313" key="3">
    <source>
        <dbReference type="Proteomes" id="UP000241229"/>
    </source>
</evidence>
<dbReference type="PANTHER" id="PTHR48207:SF4">
    <property type="entry name" value="BLL6097 PROTEIN"/>
    <property type="match status" value="1"/>
</dbReference>
<dbReference type="OrthoDB" id="9806585at2"/>
<proteinExistence type="predicted"/>
<dbReference type="InterPro" id="IPR003673">
    <property type="entry name" value="CoA-Trfase_fam_III"/>
</dbReference>
<sequence>MDKALSGVKILDFSHLLQGPFATQLLADMGADVIKVERAGAGDMFRSMTFFAKWVGGSESPNFLAWNRNKRSIALNLKSRKVHALVMRMAEQADVVVQNFRPGVLAKLGYGYEDFKAVNPRIIYCSGSGYGEDGPYVDRPGQDMLIQGLAGLIANTGRGDAAPVPAGAGLADQIGAMNMVYGILSALYYREKTGKGQKVEVNLLAGMLAHLGQEYVGVLNLGEDFVRPNSGIGHPGMQAPFGVYETRYGYVTIAMSPFKTLYQVLEAPHLAVYDDLETLFAKRDEVWEKVNAETRKYRRGELLEKLLDADIWCAPVHDIRAAAEDPQVTHLGLIASYEHPKAGTVKVIGPAVRMSETPATIDRPAPLVGQHGREILAEFGVPADEIAALEAAGDMTVAEA</sequence>
<accession>A0A2P7SAM1</accession>
<dbReference type="SUPFAM" id="SSF89796">
    <property type="entry name" value="CoA-transferase family III (CaiB/BaiF)"/>
    <property type="match status" value="1"/>
</dbReference>
<organism evidence="2 3">
    <name type="scientific">Kumtagia ephedrae</name>
    <dbReference type="NCBI Taxonomy" id="2116701"/>
    <lineage>
        <taxon>Bacteria</taxon>
        <taxon>Pseudomonadati</taxon>
        <taxon>Pseudomonadota</taxon>
        <taxon>Alphaproteobacteria</taxon>
        <taxon>Hyphomicrobiales</taxon>
        <taxon>Phyllobacteriaceae</taxon>
        <taxon>Kumtagia</taxon>
    </lineage>
</organism>
<evidence type="ECO:0000313" key="2">
    <source>
        <dbReference type="EMBL" id="PSJ59553.1"/>
    </source>
</evidence>
<dbReference type="Proteomes" id="UP000241229">
    <property type="component" value="Unassembled WGS sequence"/>
</dbReference>
<keyword evidence="3" id="KW-1185">Reference proteome</keyword>
<dbReference type="AlphaFoldDB" id="A0A2P7SAM1"/>
<reference evidence="2 3" key="1">
    <citation type="submission" date="2018-03" db="EMBL/GenBank/DDBJ databases">
        <title>The draft genome of Mesorhizobium sp. 6GN-30.</title>
        <authorList>
            <person name="Liu L."/>
            <person name="Li L."/>
            <person name="Wang T."/>
            <person name="Zhang X."/>
            <person name="Liang L."/>
        </authorList>
    </citation>
    <scope>NUCLEOTIDE SEQUENCE [LARGE SCALE GENOMIC DNA]</scope>
    <source>
        <strain evidence="2 3">6GN30</strain>
    </source>
</reference>
<gene>
    <name evidence="2" type="ORF">C7I84_13030</name>
</gene>
<dbReference type="RefSeq" id="WP_106772628.1">
    <property type="nucleotide sequence ID" value="NZ_PXYK01000011.1"/>
</dbReference>
<comment type="caution">
    <text evidence="2">The sequence shown here is derived from an EMBL/GenBank/DDBJ whole genome shotgun (WGS) entry which is preliminary data.</text>
</comment>
<name>A0A2P7SAM1_9HYPH</name>
<dbReference type="InterPro" id="IPR050483">
    <property type="entry name" value="CoA-transferase_III_domain"/>
</dbReference>
<dbReference type="EMBL" id="PXYK01000011">
    <property type="protein sequence ID" value="PSJ59553.1"/>
    <property type="molecule type" value="Genomic_DNA"/>
</dbReference>